<evidence type="ECO:0000256" key="9">
    <source>
        <dbReference type="SAM" id="MobiDB-lite"/>
    </source>
</evidence>
<evidence type="ECO:0000256" key="7">
    <source>
        <dbReference type="ARBA" id="ARBA00023163"/>
    </source>
</evidence>
<feature type="repeat" description="1" evidence="8">
    <location>
        <begin position="129"/>
        <end position="212"/>
    </location>
</feature>
<evidence type="ECO:0000313" key="11">
    <source>
        <dbReference type="EMBL" id="QKG94435.1"/>
    </source>
</evidence>
<sequence length="307" mass="33125">MTTSEPYERAFDEDVQRGSTEPCPECRGPVRTNSAETVCADCGLVIDEQSIDHGPEWYGDDDDTAKRTGAPLTPARHDRGLSTVIGTGRGATDTDTSSQKRRRLARMRREQSRGRWRSKQERNLGHGLTEIRRIASALGLADSVRDQACQLFRTAQNERLLKGRSIEAMAAASVFGACRCNGQSWLLADVAPMAQVPQDRVENAYTVLNEELGLPTPPVRPTQFVPRLASELGCTDVVRRRAETLAAQAVDAGVTTGVHPAGFAAACLYMAACAHDAPLTQAAAAAAAGVTVETVRNHRDTLLSVVE</sequence>
<evidence type="ECO:0000256" key="2">
    <source>
        <dbReference type="ARBA" id="ARBA00022723"/>
    </source>
</evidence>
<dbReference type="GO" id="GO:0017025">
    <property type="term" value="F:TBP-class protein binding"/>
    <property type="evidence" value="ECO:0007669"/>
    <property type="project" value="InterPro"/>
</dbReference>
<dbReference type="GO" id="GO:0003743">
    <property type="term" value="F:translation initiation factor activity"/>
    <property type="evidence" value="ECO:0007669"/>
    <property type="project" value="UniProtKB-KW"/>
</dbReference>
<feature type="domain" description="Cyclin-like" evidence="10">
    <location>
        <begin position="223"/>
        <end position="304"/>
    </location>
</feature>
<comment type="similarity">
    <text evidence="1 8">Belongs to the TFIIB family.</text>
</comment>
<name>A0A7D4C003_9EURY</name>
<dbReference type="Gene3D" id="1.10.472.170">
    <property type="match status" value="1"/>
</dbReference>
<dbReference type="InterPro" id="IPR013763">
    <property type="entry name" value="Cyclin-like_dom"/>
</dbReference>
<feature type="binding site" evidence="8">
    <location>
        <position position="42"/>
    </location>
    <ligand>
        <name>Zn(2+)</name>
        <dbReference type="ChEBI" id="CHEBI:29105"/>
    </ligand>
</feature>
<keyword evidence="11" id="KW-0614">Plasmid</keyword>
<dbReference type="KEGG" id="hsai:HPS36_16255"/>
<keyword evidence="12" id="KW-1185">Reference proteome</keyword>
<keyword evidence="4" id="KW-0863">Zinc-finger</keyword>
<evidence type="ECO:0000256" key="3">
    <source>
        <dbReference type="ARBA" id="ARBA00022737"/>
    </source>
</evidence>
<dbReference type="Proteomes" id="UP000505020">
    <property type="component" value="Plasmid pHAR02"/>
</dbReference>
<keyword evidence="2 8" id="KW-0479">Metal-binding</keyword>
<dbReference type="AlphaFoldDB" id="A0A7D4C003"/>
<dbReference type="PANTHER" id="PTHR11618">
    <property type="entry name" value="TRANSCRIPTION INITIATION FACTOR IIB-RELATED"/>
    <property type="match status" value="1"/>
</dbReference>
<reference evidence="11 12" key="1">
    <citation type="submission" date="2020-05" db="EMBL/GenBank/DDBJ databases">
        <title>Halorubrum RHB-C sp.nov., an extremely halophilic archaeon isolated from solar salt farm.</title>
        <authorList>
            <person name="Ho H."/>
            <person name="Danganan R.E."/>
            <person name="Dedeles G.R."/>
            <person name="Kim S.-G."/>
        </authorList>
    </citation>
    <scope>NUCLEOTIDE SEQUENCE [LARGE SCALE GENOMIC DNA]</scope>
    <source>
        <strain evidence="11 12">RHB-C</strain>
        <plasmid evidence="12">phar02</plasmid>
    </source>
</reference>
<geneLocation type="plasmid" evidence="12">
    <name>phar02</name>
</geneLocation>
<feature type="binding site" evidence="8">
    <location>
        <position position="26"/>
    </location>
    <ligand>
        <name>Zn(2+)</name>
        <dbReference type="ChEBI" id="CHEBI:29105"/>
    </ligand>
</feature>
<organism evidence="11 12">
    <name type="scientific">Halorubrum salinarum</name>
    <dbReference type="NCBI Taxonomy" id="2739057"/>
    <lineage>
        <taxon>Archaea</taxon>
        <taxon>Methanobacteriati</taxon>
        <taxon>Methanobacteriota</taxon>
        <taxon>Stenosarchaea group</taxon>
        <taxon>Halobacteria</taxon>
        <taxon>Halobacteriales</taxon>
        <taxon>Haloferacaceae</taxon>
        <taxon>Halorubrum</taxon>
    </lineage>
</organism>
<dbReference type="EMBL" id="CP053943">
    <property type="protein sequence ID" value="QKG94435.1"/>
    <property type="molecule type" value="Genomic_DNA"/>
</dbReference>
<dbReference type="GO" id="GO:0070897">
    <property type="term" value="P:transcription preinitiation complex assembly"/>
    <property type="evidence" value="ECO:0007669"/>
    <property type="project" value="InterPro"/>
</dbReference>
<gene>
    <name evidence="8" type="primary">tfb</name>
    <name evidence="11" type="ORF">HPS36_16255</name>
</gene>
<dbReference type="SMART" id="SM00385">
    <property type="entry name" value="CYCLIN"/>
    <property type="match status" value="2"/>
</dbReference>
<dbReference type="GO" id="GO:0008270">
    <property type="term" value="F:zinc ion binding"/>
    <property type="evidence" value="ECO:0007669"/>
    <property type="project" value="UniProtKB-UniRule"/>
</dbReference>
<feature type="region of interest" description="Disordered" evidence="9">
    <location>
        <begin position="53"/>
        <end position="121"/>
    </location>
</feature>
<dbReference type="InterPro" id="IPR036915">
    <property type="entry name" value="Cyclin-like_sf"/>
</dbReference>
<dbReference type="InterPro" id="IPR023484">
    <property type="entry name" value="TFIIB_arc"/>
</dbReference>
<dbReference type="HAMAP" id="MF_00383">
    <property type="entry name" value="TF2B_arch"/>
    <property type="match status" value="1"/>
</dbReference>
<comment type="function">
    <text evidence="8">Stabilizes TBP binding to an archaeal box-A promoter. Also responsible for recruiting RNA polymerase II to the pre-initiation complex (DNA-TBP-TFIIB).</text>
</comment>
<evidence type="ECO:0000256" key="6">
    <source>
        <dbReference type="ARBA" id="ARBA00023015"/>
    </source>
</evidence>
<keyword evidence="6 8" id="KW-0805">Transcription regulation</keyword>
<evidence type="ECO:0000256" key="4">
    <source>
        <dbReference type="ARBA" id="ARBA00022771"/>
    </source>
</evidence>
<dbReference type="InterPro" id="IPR013150">
    <property type="entry name" value="TFIIB_cyclin"/>
</dbReference>
<dbReference type="RefSeq" id="WP_173231009.1">
    <property type="nucleotide sequence ID" value="NZ_CP053943.1"/>
</dbReference>
<dbReference type="SUPFAM" id="SSF57783">
    <property type="entry name" value="Zinc beta-ribbon"/>
    <property type="match status" value="1"/>
</dbReference>
<keyword evidence="11" id="KW-0648">Protein biosynthesis</keyword>
<dbReference type="PANTHER" id="PTHR11618:SF13">
    <property type="entry name" value="TRANSCRIPTION INITIATION FACTOR IIB"/>
    <property type="match status" value="1"/>
</dbReference>
<feature type="compositionally biased region" description="Basic and acidic residues" evidence="9">
    <location>
        <begin position="1"/>
        <end position="16"/>
    </location>
</feature>
<dbReference type="Pfam" id="PF00382">
    <property type="entry name" value="TFIIB"/>
    <property type="match status" value="2"/>
</dbReference>
<feature type="compositionally biased region" description="Basic and acidic residues" evidence="9">
    <location>
        <begin position="107"/>
        <end position="121"/>
    </location>
</feature>
<evidence type="ECO:0000256" key="8">
    <source>
        <dbReference type="HAMAP-Rule" id="MF_00383"/>
    </source>
</evidence>
<accession>A0A7D4C003</accession>
<dbReference type="PRINTS" id="PR00685">
    <property type="entry name" value="TIFACTORIIB"/>
</dbReference>
<evidence type="ECO:0000256" key="5">
    <source>
        <dbReference type="ARBA" id="ARBA00022833"/>
    </source>
</evidence>
<keyword evidence="7 8" id="KW-0804">Transcription</keyword>
<feature type="binding site" evidence="8">
    <location>
        <position position="39"/>
    </location>
    <ligand>
        <name>Zn(2+)</name>
        <dbReference type="ChEBI" id="CHEBI:29105"/>
    </ligand>
</feature>
<dbReference type="Pfam" id="PF08271">
    <property type="entry name" value="Zn_Ribbon_TF"/>
    <property type="match status" value="1"/>
</dbReference>
<dbReference type="GeneID" id="55596587"/>
<dbReference type="InterPro" id="IPR013137">
    <property type="entry name" value="Znf_TFIIB"/>
</dbReference>
<keyword evidence="3 8" id="KW-0677">Repeat</keyword>
<proteinExistence type="inferred from homology"/>
<evidence type="ECO:0000259" key="10">
    <source>
        <dbReference type="SMART" id="SM00385"/>
    </source>
</evidence>
<evidence type="ECO:0000313" key="12">
    <source>
        <dbReference type="Proteomes" id="UP000505020"/>
    </source>
</evidence>
<keyword evidence="11" id="KW-0396">Initiation factor</keyword>
<dbReference type="GO" id="GO:0097550">
    <property type="term" value="C:transcription preinitiation complex"/>
    <property type="evidence" value="ECO:0007669"/>
    <property type="project" value="TreeGrafter"/>
</dbReference>
<dbReference type="SUPFAM" id="SSF47954">
    <property type="entry name" value="Cyclin-like"/>
    <property type="match status" value="2"/>
</dbReference>
<protein>
    <recommendedName>
        <fullName evidence="8">Transcription initiation factor IIB</fullName>
        <shortName evidence="8">TFIIB</shortName>
    </recommendedName>
</protein>
<keyword evidence="5 8" id="KW-0862">Zinc</keyword>
<evidence type="ECO:0000256" key="1">
    <source>
        <dbReference type="ARBA" id="ARBA00010857"/>
    </source>
</evidence>
<feature type="binding site" evidence="8">
    <location>
        <position position="23"/>
    </location>
    <ligand>
        <name>Zn(2+)</name>
        <dbReference type="ChEBI" id="CHEBI:29105"/>
    </ligand>
</feature>
<dbReference type="Gene3D" id="1.10.472.10">
    <property type="entry name" value="Cyclin-like"/>
    <property type="match status" value="1"/>
</dbReference>
<dbReference type="InterPro" id="IPR000812">
    <property type="entry name" value="TFIIB"/>
</dbReference>
<feature type="domain" description="Cyclin-like" evidence="10">
    <location>
        <begin position="129"/>
        <end position="210"/>
    </location>
</feature>
<comment type="caution">
    <text evidence="8">Lacks conserved residue(s) required for the propagation of feature annotation.</text>
</comment>
<dbReference type="GO" id="GO:0003700">
    <property type="term" value="F:DNA-binding transcription factor activity"/>
    <property type="evidence" value="ECO:0007669"/>
    <property type="project" value="UniProtKB-UniRule"/>
</dbReference>
<feature type="region of interest" description="Disordered" evidence="9">
    <location>
        <begin position="1"/>
        <end position="25"/>
    </location>
</feature>